<dbReference type="EMBL" id="CP001964">
    <property type="protein sequence ID" value="ADG76591.1"/>
    <property type="molecule type" value="Genomic_DNA"/>
</dbReference>
<feature type="compositionally biased region" description="Basic and acidic residues" evidence="1">
    <location>
        <begin position="88"/>
        <end position="99"/>
    </location>
</feature>
<evidence type="ECO:0000313" key="3">
    <source>
        <dbReference type="Proteomes" id="UP000000849"/>
    </source>
</evidence>
<sequence>MALFHTPPGRFRTPPIASTTPRCATPHTPAPHARTHPGPRHPHTPRSPTPAHTPVPYTPTHPGPLRPHTPRSATPPHTPVPYAPTHPGDLRPCDPDRPVRHTPWFSPGISGCRRHRRHDQQAGSSRSTHRCSVTTVGRLIPSHGRRDSVHGGTPTAGKLQQPESRPGAWMPWMPTRRPCPSPCDRADRRPRAGLPGVSGGGPWRLSGEVSPRVPHRVPGVRSSPSQHGPGGRTSDTCGREGMPGPLHVWLSAQTCEYLRTHRPAFPATKDGRRVGPSWAVGRGRECAGAAPQYLGAVRRSGAAEGNGGSGAVHARIRTRP</sequence>
<evidence type="ECO:0000313" key="2">
    <source>
        <dbReference type="EMBL" id="ADG76591.1"/>
    </source>
</evidence>
<feature type="compositionally biased region" description="Low complexity" evidence="1">
    <location>
        <begin position="19"/>
        <end position="32"/>
    </location>
</feature>
<gene>
    <name evidence="2" type="ordered locus">Cfla_3723</name>
</gene>
<dbReference type="STRING" id="446466.Cfla_3723"/>
<accession>D5UEB5</accession>
<proteinExistence type="predicted"/>
<organism evidence="2 3">
    <name type="scientific">Cellulomonas flavigena (strain ATCC 482 / DSM 20109 / BCRC 11376 / JCM 18109 / NBRC 3775 / NCIMB 8073 / NRS 134)</name>
    <dbReference type="NCBI Taxonomy" id="446466"/>
    <lineage>
        <taxon>Bacteria</taxon>
        <taxon>Bacillati</taxon>
        <taxon>Actinomycetota</taxon>
        <taxon>Actinomycetes</taxon>
        <taxon>Micrococcales</taxon>
        <taxon>Cellulomonadaceae</taxon>
        <taxon>Cellulomonas</taxon>
    </lineage>
</organism>
<protein>
    <submittedName>
        <fullName evidence="2">Uncharacterized protein</fullName>
    </submittedName>
</protein>
<feature type="region of interest" description="Disordered" evidence="1">
    <location>
        <begin position="300"/>
        <end position="320"/>
    </location>
</feature>
<reference evidence="2 3" key="1">
    <citation type="journal article" date="2010" name="Stand. Genomic Sci.">
        <title>Complete genome sequence of Cellulomonas flavigena type strain (134).</title>
        <authorList>
            <person name="Abt B."/>
            <person name="Foster B."/>
            <person name="Lapidus A."/>
            <person name="Clum A."/>
            <person name="Sun H."/>
            <person name="Pukall R."/>
            <person name="Lucas S."/>
            <person name="Glavina Del Rio T."/>
            <person name="Nolan M."/>
            <person name="Tice H."/>
            <person name="Cheng J.F."/>
            <person name="Pitluck S."/>
            <person name="Liolios K."/>
            <person name="Ivanova N."/>
            <person name="Mavromatis K."/>
            <person name="Ovchinnikova G."/>
            <person name="Pati A."/>
            <person name="Goodwin L."/>
            <person name="Chen A."/>
            <person name="Palaniappan K."/>
            <person name="Land M."/>
            <person name="Hauser L."/>
            <person name="Chang Y.J."/>
            <person name="Jeffries C.D."/>
            <person name="Rohde M."/>
            <person name="Goker M."/>
            <person name="Woyke T."/>
            <person name="Bristow J."/>
            <person name="Eisen J.A."/>
            <person name="Markowitz V."/>
            <person name="Hugenholtz P."/>
            <person name="Kyrpides N.C."/>
            <person name="Klenk H.P."/>
        </authorList>
    </citation>
    <scope>NUCLEOTIDE SEQUENCE [LARGE SCALE GENOMIC DNA]</scope>
    <source>
        <strain evidence="3">ATCC 482 / DSM 20109 / BCRC 11376 / JCM 18109 / NBRC 3775 / NCIMB 8073 / NRS 134</strain>
    </source>
</reference>
<keyword evidence="3" id="KW-1185">Reference proteome</keyword>
<evidence type="ECO:0000256" key="1">
    <source>
        <dbReference type="SAM" id="MobiDB-lite"/>
    </source>
</evidence>
<feature type="region of interest" description="Disordered" evidence="1">
    <location>
        <begin position="1"/>
        <end position="240"/>
    </location>
</feature>
<dbReference type="AlphaFoldDB" id="D5UEB5"/>
<feature type="compositionally biased region" description="Polar residues" evidence="1">
    <location>
        <begin position="121"/>
        <end position="135"/>
    </location>
</feature>
<dbReference type="Proteomes" id="UP000000849">
    <property type="component" value="Chromosome"/>
</dbReference>
<feature type="compositionally biased region" description="Pro residues" evidence="1">
    <location>
        <begin position="45"/>
        <end position="67"/>
    </location>
</feature>
<feature type="compositionally biased region" description="Basic residues" evidence="1">
    <location>
        <begin position="33"/>
        <end position="44"/>
    </location>
</feature>
<dbReference type="HOGENOM" id="CLU_867894_0_0_11"/>
<dbReference type="KEGG" id="cfl:Cfla_3723"/>
<name>D5UEB5_CELFN</name>